<evidence type="ECO:0000313" key="1">
    <source>
        <dbReference type="EMBL" id="DAE28820.1"/>
    </source>
</evidence>
<name>A0A8S5RCW9_9VIRU</name>
<proteinExistence type="predicted"/>
<accession>A0A8S5RCW9</accession>
<organism evidence="1">
    <name type="scientific">virus sp. ctmTa7</name>
    <dbReference type="NCBI Taxonomy" id="2828255"/>
    <lineage>
        <taxon>Viruses</taxon>
    </lineage>
</organism>
<dbReference type="EMBL" id="BK059091">
    <property type="protein sequence ID" value="DAE28820.1"/>
    <property type="molecule type" value="Genomic_DNA"/>
</dbReference>
<sequence length="104" mass="12118">MYYKILKDGKVIDVLDKLVFLKYQKKHNRMLLSNEENAQAILSSSGDYAWHLTSLHTIPVDGYDTVEIEEINIYEYNNLKKLNLMTYQEVIDNYTLSLIEGGIL</sequence>
<reference evidence="1" key="1">
    <citation type="journal article" date="2021" name="Proc. Natl. Acad. Sci. U.S.A.">
        <title>A Catalog of Tens of Thousands of Viruses from Human Metagenomes Reveals Hidden Associations with Chronic Diseases.</title>
        <authorList>
            <person name="Tisza M.J."/>
            <person name="Buck C.B."/>
        </authorList>
    </citation>
    <scope>NUCLEOTIDE SEQUENCE</scope>
    <source>
        <strain evidence="1">CtmTa7</strain>
    </source>
</reference>
<protein>
    <submittedName>
        <fullName evidence="1">Uncharacterized protein</fullName>
    </submittedName>
</protein>